<keyword evidence="7" id="KW-1015">Disulfide bond</keyword>
<dbReference type="PROSITE" id="PS00246">
    <property type="entry name" value="WNT1"/>
    <property type="match status" value="1"/>
</dbReference>
<dbReference type="FunFam" id="3.30.2460.20:FF:000001">
    <property type="entry name" value="Wnt homolog"/>
    <property type="match status" value="1"/>
</dbReference>
<protein>
    <recommendedName>
        <fullName evidence="10">Protein Wnt</fullName>
    </recommendedName>
</protein>
<evidence type="ECO:0000256" key="1">
    <source>
        <dbReference type="ARBA" id="ARBA00004498"/>
    </source>
</evidence>
<dbReference type="PANTHER" id="PTHR12027:SF72">
    <property type="entry name" value="PROTEIN WNT-6"/>
    <property type="match status" value="1"/>
</dbReference>
<dbReference type="GO" id="GO:0060070">
    <property type="term" value="P:canonical Wnt signaling pathway"/>
    <property type="evidence" value="ECO:0007669"/>
    <property type="project" value="TreeGrafter"/>
</dbReference>
<evidence type="ECO:0000256" key="2">
    <source>
        <dbReference type="ARBA" id="ARBA00005683"/>
    </source>
</evidence>
<dbReference type="GO" id="GO:0005615">
    <property type="term" value="C:extracellular space"/>
    <property type="evidence" value="ECO:0007669"/>
    <property type="project" value="TreeGrafter"/>
</dbReference>
<dbReference type="GO" id="GO:0000902">
    <property type="term" value="P:cell morphogenesis"/>
    <property type="evidence" value="ECO:0007669"/>
    <property type="project" value="UniProtKB-ARBA"/>
</dbReference>
<comment type="similarity">
    <text evidence="2 10">Belongs to the Wnt family.</text>
</comment>
<dbReference type="GO" id="GO:0030182">
    <property type="term" value="P:neuron differentiation"/>
    <property type="evidence" value="ECO:0007669"/>
    <property type="project" value="TreeGrafter"/>
</dbReference>
<dbReference type="GO" id="GO:0007517">
    <property type="term" value="P:muscle organ development"/>
    <property type="evidence" value="ECO:0007669"/>
    <property type="project" value="UniProtKB-ARBA"/>
</dbReference>
<evidence type="ECO:0000256" key="9">
    <source>
        <dbReference type="ARBA" id="ARBA00023288"/>
    </source>
</evidence>
<dbReference type="Pfam" id="PF00110">
    <property type="entry name" value="wnt"/>
    <property type="match status" value="1"/>
</dbReference>
<keyword evidence="4" id="KW-0964">Secreted</keyword>
<keyword evidence="8" id="KW-0325">Glycoprotein</keyword>
<gene>
    <name evidence="11" type="ORF">TSIB3V08_LOCUS1887</name>
</gene>
<dbReference type="GO" id="GO:0005109">
    <property type="term" value="F:frizzled binding"/>
    <property type="evidence" value="ECO:0007669"/>
    <property type="project" value="TreeGrafter"/>
</dbReference>
<evidence type="ECO:0000256" key="7">
    <source>
        <dbReference type="ARBA" id="ARBA00023157"/>
    </source>
</evidence>
<proteinExistence type="inferred from homology"/>
<dbReference type="Gene3D" id="3.30.2460.20">
    <property type="match status" value="1"/>
</dbReference>
<name>A0A7R9ANH0_TIMSH</name>
<keyword evidence="3 10" id="KW-0217">Developmental protein</keyword>
<dbReference type="InterPro" id="IPR005817">
    <property type="entry name" value="Wnt"/>
</dbReference>
<dbReference type="GO" id="GO:0005125">
    <property type="term" value="F:cytokine activity"/>
    <property type="evidence" value="ECO:0007669"/>
    <property type="project" value="TreeGrafter"/>
</dbReference>
<dbReference type="EMBL" id="OC000544">
    <property type="protein sequence ID" value="CAD7257630.1"/>
    <property type="molecule type" value="Genomic_DNA"/>
</dbReference>
<reference evidence="11" key="1">
    <citation type="submission" date="2020-11" db="EMBL/GenBank/DDBJ databases">
        <authorList>
            <person name="Tran Van P."/>
        </authorList>
    </citation>
    <scope>NUCLEOTIDE SEQUENCE</scope>
</reference>
<keyword evidence="6 10" id="KW-0879">Wnt signaling pathway</keyword>
<keyword evidence="9" id="KW-0449">Lipoprotein</keyword>
<dbReference type="GO" id="GO:0045165">
    <property type="term" value="P:cell fate commitment"/>
    <property type="evidence" value="ECO:0007669"/>
    <property type="project" value="TreeGrafter"/>
</dbReference>
<comment type="subcellular location">
    <subcellularLocation>
        <location evidence="1 10">Secreted</location>
        <location evidence="1 10">Extracellular space</location>
        <location evidence="1 10">Extracellular matrix</location>
    </subcellularLocation>
</comment>
<comment type="function">
    <text evidence="10">Ligand for members of the frizzled family of seven transmembrane receptors.</text>
</comment>
<evidence type="ECO:0000256" key="8">
    <source>
        <dbReference type="ARBA" id="ARBA00023180"/>
    </source>
</evidence>
<dbReference type="SMART" id="SM00097">
    <property type="entry name" value="WNT1"/>
    <property type="match status" value="1"/>
</dbReference>
<evidence type="ECO:0000313" key="11">
    <source>
        <dbReference type="EMBL" id="CAD7257630.1"/>
    </source>
</evidence>
<evidence type="ECO:0000256" key="3">
    <source>
        <dbReference type="ARBA" id="ARBA00022473"/>
    </source>
</evidence>
<dbReference type="InterPro" id="IPR018161">
    <property type="entry name" value="Wnt_CS"/>
</dbReference>
<dbReference type="PRINTS" id="PR01349">
    <property type="entry name" value="WNTPROTEIN"/>
</dbReference>
<dbReference type="AlphaFoldDB" id="A0A7R9ANH0"/>
<dbReference type="GO" id="GO:0060560">
    <property type="term" value="P:developmental growth involved in morphogenesis"/>
    <property type="evidence" value="ECO:0007669"/>
    <property type="project" value="UniProtKB-ARBA"/>
</dbReference>
<organism evidence="11">
    <name type="scientific">Timema shepardi</name>
    <name type="common">Walking stick</name>
    <dbReference type="NCBI Taxonomy" id="629360"/>
    <lineage>
        <taxon>Eukaryota</taxon>
        <taxon>Metazoa</taxon>
        <taxon>Ecdysozoa</taxon>
        <taxon>Arthropoda</taxon>
        <taxon>Hexapoda</taxon>
        <taxon>Insecta</taxon>
        <taxon>Pterygota</taxon>
        <taxon>Neoptera</taxon>
        <taxon>Polyneoptera</taxon>
        <taxon>Phasmatodea</taxon>
        <taxon>Timematodea</taxon>
        <taxon>Timematoidea</taxon>
        <taxon>Timematidae</taxon>
        <taxon>Timema</taxon>
    </lineage>
</organism>
<evidence type="ECO:0000256" key="6">
    <source>
        <dbReference type="ARBA" id="ARBA00022687"/>
    </source>
</evidence>
<sequence length="415" mass="46246">MLKCGGGRREKLTIEYIAHGGQPIMDLHHVQVRPTPRPYWLTGESFSSNNPEGVVGSQVVMDPTLICKKTRRLRGKLADICKKEPALLKEISKGVSQGSKECQYQFRSRRYHDQEKIASTPYRWNRTLNLKLIYSSPTTSLVLTDSSQLTANSRNVDTRETGFVNAITAAGVTYAVTRACTMGDLVECSCDKTVKGRSRLGSMSPEHAAITNAADGDWEWGGCGDNVNFGYRKSKDFMDAPYRRRSDIKTLVRLHNNDAGRLAVKSFMRTECKCHGLSGSCTLRTCWRKMPPFRDVGNRLKERFDGAAKVIPSNDGHSFIPEGPTIKPPGRGDLVYSEDSPDFCKANRKTGSLGTQGRQCNATSPGVEGCELLCCGRGFDTRQVREKFNCKCRFKWCCEVTCSTCTEKRAINTCR</sequence>
<evidence type="ECO:0000256" key="4">
    <source>
        <dbReference type="ARBA" id="ARBA00022525"/>
    </source>
</evidence>
<dbReference type="InterPro" id="IPR043158">
    <property type="entry name" value="Wnt_C"/>
</dbReference>
<evidence type="ECO:0000256" key="10">
    <source>
        <dbReference type="RuleBase" id="RU003500"/>
    </source>
</evidence>
<dbReference type="CDD" id="cd19338">
    <property type="entry name" value="Wnt_Wnt6"/>
    <property type="match status" value="1"/>
</dbReference>
<evidence type="ECO:0000256" key="5">
    <source>
        <dbReference type="ARBA" id="ARBA00022530"/>
    </source>
</evidence>
<dbReference type="PANTHER" id="PTHR12027">
    <property type="entry name" value="WNT RELATED"/>
    <property type="match status" value="1"/>
</dbReference>
<dbReference type="InterPro" id="IPR009143">
    <property type="entry name" value="Wnt6"/>
</dbReference>
<keyword evidence="5" id="KW-0272">Extracellular matrix</keyword>
<accession>A0A7R9ANH0</accession>